<proteinExistence type="predicted"/>
<dbReference type="Proteomes" id="UP000622533">
    <property type="component" value="Unassembled WGS sequence"/>
</dbReference>
<dbReference type="EMBL" id="JADEXS010000334">
    <property type="protein sequence ID" value="MBE9024911.1"/>
    <property type="molecule type" value="Genomic_DNA"/>
</dbReference>
<sequence length="64" mass="6697">MAEQQKPSKEGTTPTSSGGYQTPIDEATRKTGDAEKSDAKTTATPEAPENDTVQGSPNQGTESR</sequence>
<dbReference type="AlphaFoldDB" id="A0A8J7A2E7"/>
<protein>
    <submittedName>
        <fullName evidence="2">Uncharacterized protein</fullName>
    </submittedName>
</protein>
<keyword evidence="3" id="KW-1185">Reference proteome</keyword>
<feature type="region of interest" description="Disordered" evidence="1">
    <location>
        <begin position="1"/>
        <end position="64"/>
    </location>
</feature>
<dbReference type="RefSeq" id="WP_190878978.1">
    <property type="nucleotide sequence ID" value="NZ_JADEXS020000001.1"/>
</dbReference>
<feature type="compositionally biased region" description="Basic and acidic residues" evidence="1">
    <location>
        <begin position="26"/>
        <end position="39"/>
    </location>
</feature>
<comment type="caution">
    <text evidence="2">The sequence shown here is derived from an EMBL/GenBank/DDBJ whole genome shotgun (WGS) entry which is preliminary data.</text>
</comment>
<accession>A0A8J7A2E7</accession>
<feature type="compositionally biased region" description="Polar residues" evidence="1">
    <location>
        <begin position="51"/>
        <end position="64"/>
    </location>
</feature>
<feature type="compositionally biased region" description="Polar residues" evidence="1">
    <location>
        <begin position="10"/>
        <end position="20"/>
    </location>
</feature>
<name>A0A8J7A2E7_DESMC</name>
<gene>
    <name evidence="2" type="ORF">IQ276_21550</name>
</gene>
<organism evidence="2 3">
    <name type="scientific">Desmonostoc muscorum LEGE 12446</name>
    <dbReference type="NCBI Taxonomy" id="1828758"/>
    <lineage>
        <taxon>Bacteria</taxon>
        <taxon>Bacillati</taxon>
        <taxon>Cyanobacteriota</taxon>
        <taxon>Cyanophyceae</taxon>
        <taxon>Nostocales</taxon>
        <taxon>Nostocaceae</taxon>
        <taxon>Desmonostoc</taxon>
    </lineage>
</organism>
<evidence type="ECO:0000256" key="1">
    <source>
        <dbReference type="SAM" id="MobiDB-lite"/>
    </source>
</evidence>
<evidence type="ECO:0000313" key="2">
    <source>
        <dbReference type="EMBL" id="MBE9024911.1"/>
    </source>
</evidence>
<reference evidence="2" key="1">
    <citation type="submission" date="2020-10" db="EMBL/GenBank/DDBJ databases">
        <authorList>
            <person name="Castelo-Branco R."/>
            <person name="Eusebio N."/>
            <person name="Adriana R."/>
            <person name="Vieira A."/>
            <person name="Brugerolle De Fraissinette N."/>
            <person name="Rezende De Castro R."/>
            <person name="Schneider M.P."/>
            <person name="Vasconcelos V."/>
            <person name="Leao P.N."/>
        </authorList>
    </citation>
    <scope>NUCLEOTIDE SEQUENCE</scope>
    <source>
        <strain evidence="2">LEGE 12446</strain>
    </source>
</reference>
<evidence type="ECO:0000313" key="3">
    <source>
        <dbReference type="Proteomes" id="UP000622533"/>
    </source>
</evidence>